<organism evidence="2 3">
    <name type="scientific">Cohnella silvisoli</name>
    <dbReference type="NCBI Taxonomy" id="2873699"/>
    <lineage>
        <taxon>Bacteria</taxon>
        <taxon>Bacillati</taxon>
        <taxon>Bacillota</taxon>
        <taxon>Bacilli</taxon>
        <taxon>Bacillales</taxon>
        <taxon>Paenibacillaceae</taxon>
        <taxon>Cohnella</taxon>
    </lineage>
</organism>
<dbReference type="Pfam" id="PF00395">
    <property type="entry name" value="SLH"/>
    <property type="match status" value="2"/>
</dbReference>
<accession>A0ABV1KPB1</accession>
<feature type="domain" description="SLH" evidence="1">
    <location>
        <begin position="170"/>
        <end position="233"/>
    </location>
</feature>
<comment type="caution">
    <text evidence="2">The sequence shown here is derived from an EMBL/GenBank/DDBJ whole genome shotgun (WGS) entry which is preliminary data.</text>
</comment>
<reference evidence="2 3" key="1">
    <citation type="journal article" date="2023" name="Genome Announc.">
        <title>Pan-Genome Analyses of the Genus Cohnella and Proposal of the Novel Species Cohnella silvisoli sp. nov., Isolated from Forest Soil.</title>
        <authorList>
            <person name="Wang C."/>
            <person name="Mao L."/>
            <person name="Bao G."/>
            <person name="Zhu H."/>
        </authorList>
    </citation>
    <scope>NUCLEOTIDE SEQUENCE [LARGE SCALE GENOMIC DNA]</scope>
    <source>
        <strain evidence="2 3">NL03-T5-1</strain>
    </source>
</reference>
<dbReference type="EMBL" id="JASKHM010000002">
    <property type="protein sequence ID" value="MEQ4481607.1"/>
    <property type="molecule type" value="Genomic_DNA"/>
</dbReference>
<keyword evidence="3" id="KW-1185">Reference proteome</keyword>
<gene>
    <name evidence="2" type="ORF">QJS35_04280</name>
</gene>
<feature type="domain" description="SLH" evidence="1">
    <location>
        <begin position="32"/>
        <end position="95"/>
    </location>
</feature>
<name>A0ABV1KPB1_9BACL</name>
<dbReference type="PROSITE" id="PS51272">
    <property type="entry name" value="SLH"/>
    <property type="match status" value="2"/>
</dbReference>
<proteinExistence type="predicted"/>
<dbReference type="Proteomes" id="UP001493487">
    <property type="component" value="Unassembled WGS sequence"/>
</dbReference>
<dbReference type="InterPro" id="IPR001119">
    <property type="entry name" value="SLH_dom"/>
</dbReference>
<protein>
    <submittedName>
        <fullName evidence="2">S-layer homology domain-containing protein</fullName>
    </submittedName>
</protein>
<evidence type="ECO:0000313" key="3">
    <source>
        <dbReference type="Proteomes" id="UP001493487"/>
    </source>
</evidence>
<evidence type="ECO:0000259" key="1">
    <source>
        <dbReference type="PROSITE" id="PS51272"/>
    </source>
</evidence>
<dbReference type="RefSeq" id="WP_232183689.1">
    <property type="nucleotide sequence ID" value="NZ_JAIOAP010000002.1"/>
</dbReference>
<sequence>MKTRLSKWISGMMAVSLIWTGVSWTTTSVSAASTRFSDVVAGHWAEKHINKLALQGILKGGTDGKFNPNNSVSRQEAVIIALRFMGIDTEASPTDVIVIPSVLVIKNDYKHYLNLALKKKLLVVDEEVALANKETGKQWGSSPATREWMTRLLVRAIGKDADAKQSASQATSFSDDSQIDAKLRGYVNVAISSGLMKGVTDKKFEPQSVVTRATASTLFSRAEVNLPVAYSGQVSGVLLAITADKLTLLHSDGVMKDYTFTPTSSIYRFDSEKVSSLANLRLFGEVNLINKSDGSILYVEQTSDTPKVKTYEGTLTLVSESKNRLTVLIDDEYKTFTYDPAHLPSITDTNGQTITLANLPVNVDVKLTVDTVRADGKIVAVSVKQSVINKTGSGAVAAWDTATRSLQVKDSVTGKTDSFIVAANATIKQNGANLALDQLKVGDTISYEVKTGSVSSIVITKTEKPSVTGLFMSISKTEKTILYKQDNKPKVAYFLDNTKVSITGLPDATFDDLYKDDAVTLSLDENENVTLITVTARSVQMLNGAIVAGYVAGTKTLSLIDATGKARNLFLGSNVRYDLNGAKLTPEAALPLITATGKKLNVGYSGENAFVISIVSKYSGTVTENNVTTKTLKLALDATNTIPITYNNPSVEIYGQTGKTYSDILVGNVVTVILSANQDQAASILVQKNAQFEVASVDTATNKLRAKRADGVFEEWTIAPSISLQNENGSTITLNALSAGIIINVTFQGNSPTKVKAVSTTFGKVSSVNTASASLDIVTSSGAVETKAVGATPLVVRDGTVLGSLSSVKSDDRVEIRNDENDRVVITIIPALSKIFWRYDNSAQLLYVKIETLGETNNYYSLSSNVYIHKGTTAINLTNLQNDDAITLYVLRGKVVEIAK</sequence>
<evidence type="ECO:0000313" key="2">
    <source>
        <dbReference type="EMBL" id="MEQ4481607.1"/>
    </source>
</evidence>